<evidence type="ECO:0000256" key="13">
    <source>
        <dbReference type="ARBA" id="ARBA00031031"/>
    </source>
</evidence>
<keyword evidence="8" id="KW-0808">Transferase</keyword>
<evidence type="ECO:0000259" key="15">
    <source>
        <dbReference type="Pfam" id="PF16822"/>
    </source>
</evidence>
<gene>
    <name evidence="16" type="ORF">YC6258_00970</name>
</gene>
<comment type="pathway">
    <text evidence="3">Glycan biosynthesis; alginate biosynthesis.</text>
</comment>
<keyword evidence="14" id="KW-1133">Transmembrane helix</keyword>
<evidence type="ECO:0000256" key="14">
    <source>
        <dbReference type="SAM" id="Phobius"/>
    </source>
</evidence>
<comment type="similarity">
    <text evidence="4">Belongs to the AlgJ family.</text>
</comment>
<keyword evidence="12 14" id="KW-0472">Membrane</keyword>
<keyword evidence="10" id="KW-0574">Periplasm</keyword>
<proteinExistence type="inferred from homology"/>
<dbReference type="KEGG" id="gsn:YC6258_00970"/>
<dbReference type="OrthoDB" id="9760774at2"/>
<evidence type="ECO:0000256" key="4">
    <source>
        <dbReference type="ARBA" id="ARBA00006038"/>
    </source>
</evidence>
<accession>A0A0C5V0C4</accession>
<keyword evidence="14" id="KW-0812">Transmembrane</keyword>
<evidence type="ECO:0000256" key="10">
    <source>
        <dbReference type="ARBA" id="ARBA00022764"/>
    </source>
</evidence>
<dbReference type="PATRIC" id="fig|1445510.3.peg.950"/>
<evidence type="ECO:0000313" key="16">
    <source>
        <dbReference type="EMBL" id="AJQ93020.1"/>
    </source>
</evidence>
<evidence type="ECO:0000256" key="9">
    <source>
        <dbReference type="ARBA" id="ARBA00022729"/>
    </source>
</evidence>
<protein>
    <recommendedName>
        <fullName evidence="5">Probable alginate O-acetylase AlgJ</fullName>
    </recommendedName>
    <alternativeName>
        <fullName evidence="13">Alginate biosynthesis protein AlgJ</fullName>
    </alternativeName>
</protein>
<keyword evidence="11" id="KW-0016">Alginate biosynthesis</keyword>
<organism evidence="16 17">
    <name type="scientific">Gynuella sunshinyii YC6258</name>
    <dbReference type="NCBI Taxonomy" id="1445510"/>
    <lineage>
        <taxon>Bacteria</taxon>
        <taxon>Pseudomonadati</taxon>
        <taxon>Pseudomonadota</taxon>
        <taxon>Gammaproteobacteria</taxon>
        <taxon>Oceanospirillales</taxon>
        <taxon>Saccharospirillaceae</taxon>
        <taxon>Gynuella</taxon>
    </lineage>
</organism>
<evidence type="ECO:0000313" key="17">
    <source>
        <dbReference type="Proteomes" id="UP000032266"/>
    </source>
</evidence>
<feature type="domain" description="AlgX/AlgJ SGNH hydrolase-like" evidence="15">
    <location>
        <begin position="81"/>
        <end position="343"/>
    </location>
</feature>
<evidence type="ECO:0000256" key="5">
    <source>
        <dbReference type="ARBA" id="ARBA00016086"/>
    </source>
</evidence>
<dbReference type="InterPro" id="IPR031811">
    <property type="entry name" value="ALGX/ALGJ_SGNH-like"/>
</dbReference>
<dbReference type="GO" id="GO:0005886">
    <property type="term" value="C:plasma membrane"/>
    <property type="evidence" value="ECO:0007669"/>
    <property type="project" value="UniProtKB-SubCell"/>
</dbReference>
<evidence type="ECO:0000256" key="6">
    <source>
        <dbReference type="ARBA" id="ARBA00022475"/>
    </source>
</evidence>
<evidence type="ECO:0000256" key="7">
    <source>
        <dbReference type="ARBA" id="ARBA00022519"/>
    </source>
</evidence>
<dbReference type="GO" id="GO:0042597">
    <property type="term" value="C:periplasmic space"/>
    <property type="evidence" value="ECO:0007669"/>
    <property type="project" value="UniProtKB-SubCell"/>
</dbReference>
<evidence type="ECO:0000256" key="3">
    <source>
        <dbReference type="ARBA" id="ARBA00005182"/>
    </source>
</evidence>
<name>A0A0C5V0C4_9GAMM</name>
<dbReference type="Proteomes" id="UP000032266">
    <property type="component" value="Chromosome"/>
</dbReference>
<dbReference type="GO" id="GO:0042121">
    <property type="term" value="P:alginic acid biosynthetic process"/>
    <property type="evidence" value="ECO:0007669"/>
    <property type="project" value="UniProtKB-UniPathway"/>
</dbReference>
<keyword evidence="7" id="KW-0997">Cell inner membrane</keyword>
<reference evidence="16 17" key="1">
    <citation type="submission" date="2014-01" db="EMBL/GenBank/DDBJ databases">
        <title>Full genme sequencing of cellulolytic bacterium Gynuella sunshinyii YC6258T gen. nov., sp. nov.</title>
        <authorList>
            <person name="Khan H."/>
            <person name="Chung E.J."/>
            <person name="Chung Y.R."/>
        </authorList>
    </citation>
    <scope>NUCLEOTIDE SEQUENCE [LARGE SCALE GENOMIC DNA]</scope>
    <source>
        <strain evidence="16 17">YC6258</strain>
    </source>
</reference>
<feature type="transmembrane region" description="Helical" evidence="14">
    <location>
        <begin position="7"/>
        <end position="25"/>
    </location>
</feature>
<dbReference type="HOGENOM" id="CLU_057510_0_0_6"/>
<evidence type="ECO:0000256" key="12">
    <source>
        <dbReference type="ARBA" id="ARBA00023136"/>
    </source>
</evidence>
<evidence type="ECO:0000256" key="11">
    <source>
        <dbReference type="ARBA" id="ARBA00022841"/>
    </source>
</evidence>
<comment type="subcellular location">
    <subcellularLocation>
        <location evidence="2">Cell inner membrane</location>
        <topology evidence="2">Peripheral membrane protein</topology>
        <orientation evidence="2">Periplasmic side</orientation>
    </subcellularLocation>
    <subcellularLocation>
        <location evidence="1">Periplasm</location>
    </subcellularLocation>
</comment>
<evidence type="ECO:0000256" key="2">
    <source>
        <dbReference type="ARBA" id="ARBA00004587"/>
    </source>
</evidence>
<keyword evidence="6" id="KW-1003">Cell membrane</keyword>
<keyword evidence="9" id="KW-0732">Signal</keyword>
<dbReference type="Pfam" id="PF16822">
    <property type="entry name" value="ALGX"/>
    <property type="match status" value="1"/>
</dbReference>
<dbReference type="CDD" id="cd14442">
    <property type="entry name" value="AlgJ_like"/>
    <property type="match status" value="1"/>
</dbReference>
<dbReference type="GO" id="GO:0016740">
    <property type="term" value="F:transferase activity"/>
    <property type="evidence" value="ECO:0007669"/>
    <property type="project" value="UniProtKB-KW"/>
</dbReference>
<keyword evidence="17" id="KW-1185">Reference proteome</keyword>
<evidence type="ECO:0000256" key="8">
    <source>
        <dbReference type="ARBA" id="ARBA00022679"/>
    </source>
</evidence>
<dbReference type="EMBL" id="CP007142">
    <property type="protein sequence ID" value="AJQ93020.1"/>
    <property type="molecule type" value="Genomic_DNA"/>
</dbReference>
<dbReference type="UniPathway" id="UPA00286"/>
<dbReference type="RefSeq" id="WP_044615937.1">
    <property type="nucleotide sequence ID" value="NZ_CP007142.1"/>
</dbReference>
<dbReference type="AlphaFoldDB" id="A0A0C5V0C4"/>
<evidence type="ECO:0000256" key="1">
    <source>
        <dbReference type="ARBA" id="ARBA00004418"/>
    </source>
</evidence>
<sequence length="365" mass="41160">MLTIIQRLGVIGFLLVMSGLGIWSLSQMTVNGSNGANRFVDGQWRQQFEQQYTETFPVRPFATSLWAAIQYTLFAEGRQGVVVGSSDWLFSQEEFGGYADFDHRLQQQYQRILAVRDYLRVKDIDLAILIVPAKARVYSEYLGKHKPSDQQQALYQQVHEFLAAQSIVAPELLPVFIQQKVSQQLFFKTDTHWTPTGADLAATVMATTAAKYFPDIHSGSQQFQTESGELLEHRGDLLNFIPLSPYFTALGPGPELLRQQQTMAQNSGSDLFSDQRVDVALVGTSYSANKLWNFAGYLKQHLGMDLVNYAEQGHGPMLPMIDYLESDDFVEAPPKLVIWEFPERYLSMPDDLSGYRLPFSMVTGG</sequence>
<dbReference type="InterPro" id="IPR034657">
    <property type="entry name" value="AlgJ"/>
</dbReference>
<dbReference type="STRING" id="1445510.YC6258_00970"/>